<keyword evidence="3" id="KW-1185">Reference proteome</keyword>
<feature type="transmembrane region" description="Helical" evidence="1">
    <location>
        <begin position="46"/>
        <end position="68"/>
    </location>
</feature>
<proteinExistence type="predicted"/>
<evidence type="ECO:0000256" key="1">
    <source>
        <dbReference type="SAM" id="Phobius"/>
    </source>
</evidence>
<reference evidence="2 3" key="1">
    <citation type="submission" date="2020-06" db="EMBL/GenBank/DDBJ databases">
        <authorList>
            <person name="Scott K."/>
        </authorList>
    </citation>
    <scope>NUCLEOTIDE SEQUENCE [LARGE SCALE GENOMIC DNA]</scope>
    <source>
        <strain evidence="2 3">HH1</strain>
    </source>
</reference>
<comment type="caution">
    <text evidence="2">The sequence shown here is derived from an EMBL/GenBank/DDBJ whole genome shotgun (WGS) entry which is preliminary data.</text>
</comment>
<dbReference type="Pfam" id="PF09955">
    <property type="entry name" value="DUF2189"/>
    <property type="match status" value="1"/>
</dbReference>
<organism evidence="2 3">
    <name type="scientific">Thiomicrorhabdus heinhorstiae</name>
    <dbReference type="NCBI Taxonomy" id="2748010"/>
    <lineage>
        <taxon>Bacteria</taxon>
        <taxon>Pseudomonadati</taxon>
        <taxon>Pseudomonadota</taxon>
        <taxon>Gammaproteobacteria</taxon>
        <taxon>Thiotrichales</taxon>
        <taxon>Piscirickettsiaceae</taxon>
        <taxon>Thiomicrorhabdus</taxon>
    </lineage>
</organism>
<sequence>MADSIVRDIHAHDHYTVSGEHLISHDVSVAQIGKWLKLGWMDMARAPLASVFYGLLMTVTVLGVLLAYKQTPFLMFMIATSFVMIAPFLATGLYHIAHQLEKNQRPSLLSSLVVWRHNLTEFALFAFTLGAIIAIWSRIVPLIAGVVVGTQSLLIVDADQGVMGFLFSEAGIGFMIAFFVIGAIVAGFVFAISVVTIPLLLKDDNIGVLSAMVLSAQVTMENKGVMAVWALVIGTMVMAGIATLGFGMIVVMPLLAFASWHAFNDLIEVDGKTWL</sequence>
<feature type="transmembrane region" description="Helical" evidence="1">
    <location>
        <begin position="174"/>
        <end position="201"/>
    </location>
</feature>
<name>A0ABS0C3G1_9GAMM</name>
<feature type="transmembrane region" description="Helical" evidence="1">
    <location>
        <begin position="74"/>
        <end position="97"/>
    </location>
</feature>
<reference evidence="2 3" key="2">
    <citation type="submission" date="2020-11" db="EMBL/GenBank/DDBJ databases">
        <title>Sulfur oxidizing isolate from Hospital Hole Sinkhole.</title>
        <authorList>
            <person name="Scott K.M."/>
        </authorList>
    </citation>
    <scope>NUCLEOTIDE SEQUENCE [LARGE SCALE GENOMIC DNA]</scope>
    <source>
        <strain evidence="2 3">HH1</strain>
    </source>
</reference>
<evidence type="ECO:0000313" key="2">
    <source>
        <dbReference type="EMBL" id="MBF6058802.1"/>
    </source>
</evidence>
<keyword evidence="1" id="KW-1133">Transmembrane helix</keyword>
<feature type="transmembrane region" description="Helical" evidence="1">
    <location>
        <begin position="228"/>
        <end position="257"/>
    </location>
</feature>
<feature type="transmembrane region" description="Helical" evidence="1">
    <location>
        <begin position="118"/>
        <end position="136"/>
    </location>
</feature>
<accession>A0ABS0C3G1</accession>
<gene>
    <name evidence="2" type="ORF">H8792_010655</name>
</gene>
<keyword evidence="1" id="KW-0812">Transmembrane</keyword>
<protein>
    <submittedName>
        <fullName evidence="2">DUF2189 domain-containing protein</fullName>
    </submittedName>
</protein>
<evidence type="ECO:0000313" key="3">
    <source>
        <dbReference type="Proteomes" id="UP001193680"/>
    </source>
</evidence>
<keyword evidence="1" id="KW-0472">Membrane</keyword>
<dbReference type="InterPro" id="IPR018692">
    <property type="entry name" value="DUF2189"/>
</dbReference>
<dbReference type="Proteomes" id="UP001193680">
    <property type="component" value="Unassembled WGS sequence"/>
</dbReference>
<dbReference type="RefSeq" id="WP_185978943.1">
    <property type="nucleotide sequence ID" value="NZ_JACBGI020000027.1"/>
</dbReference>
<dbReference type="EMBL" id="JACBGI020000027">
    <property type="protein sequence ID" value="MBF6058802.1"/>
    <property type="molecule type" value="Genomic_DNA"/>
</dbReference>